<name>A0A8K0D948_IGNLU</name>
<dbReference type="InterPro" id="IPR053010">
    <property type="entry name" value="SET_SmydA-8"/>
</dbReference>
<keyword evidence="2" id="KW-1185">Reference proteome</keyword>
<gene>
    <name evidence="1" type="ORF">ILUMI_07558</name>
</gene>
<dbReference type="OrthoDB" id="10530702at2759"/>
<reference evidence="1" key="1">
    <citation type="submission" date="2019-08" db="EMBL/GenBank/DDBJ databases">
        <title>The genome of the North American firefly Photinus pyralis.</title>
        <authorList>
            <consortium name="Photinus pyralis genome working group"/>
            <person name="Fallon T.R."/>
            <person name="Sander Lower S.E."/>
            <person name="Weng J.-K."/>
        </authorList>
    </citation>
    <scope>NUCLEOTIDE SEQUENCE</scope>
    <source>
        <strain evidence="1">TRF0915ILg1</strain>
        <tissue evidence="1">Whole body</tissue>
    </source>
</reference>
<organism evidence="1 2">
    <name type="scientific">Ignelater luminosus</name>
    <name type="common">Cucubano</name>
    <name type="synonym">Pyrophorus luminosus</name>
    <dbReference type="NCBI Taxonomy" id="2038154"/>
    <lineage>
        <taxon>Eukaryota</taxon>
        <taxon>Metazoa</taxon>
        <taxon>Ecdysozoa</taxon>
        <taxon>Arthropoda</taxon>
        <taxon>Hexapoda</taxon>
        <taxon>Insecta</taxon>
        <taxon>Pterygota</taxon>
        <taxon>Neoptera</taxon>
        <taxon>Endopterygota</taxon>
        <taxon>Coleoptera</taxon>
        <taxon>Polyphaga</taxon>
        <taxon>Elateriformia</taxon>
        <taxon>Elateroidea</taxon>
        <taxon>Elateridae</taxon>
        <taxon>Agrypninae</taxon>
        <taxon>Pyrophorini</taxon>
        <taxon>Ignelater</taxon>
    </lineage>
</organism>
<accession>A0A8K0D948</accession>
<comment type="caution">
    <text evidence="1">The sequence shown here is derived from an EMBL/GenBank/DDBJ whole genome shotgun (WGS) entry which is preliminary data.</text>
</comment>
<evidence type="ECO:0000313" key="1">
    <source>
        <dbReference type="EMBL" id="KAF2898612.1"/>
    </source>
</evidence>
<dbReference type="AlphaFoldDB" id="A0A8K0D948"/>
<dbReference type="PANTHER" id="PTHR46455:SF3">
    <property type="entry name" value="SET AND MYND DOMAIN CONTAINING, ARTHROPOD-SPECIFIC, MEMBER 9, ISOFORM A-RELATED"/>
    <property type="match status" value="1"/>
</dbReference>
<dbReference type="Proteomes" id="UP000801492">
    <property type="component" value="Unassembled WGS sequence"/>
</dbReference>
<sequence length="134" mass="16013">MTIELKYKLVWILGYHQKYLWRDLSEELLNEKETICRELLELLEKLEAGKNKMRGLISYELYCCLRERQRRLKLQEVDTVNENVFEEQSKEMESLFEESREILTDDVHAPPEIKFCSSTNANKTMHNDERILAG</sequence>
<proteinExistence type="predicted"/>
<evidence type="ECO:0000313" key="2">
    <source>
        <dbReference type="Proteomes" id="UP000801492"/>
    </source>
</evidence>
<protein>
    <submittedName>
        <fullName evidence="1">Uncharacterized protein</fullName>
    </submittedName>
</protein>
<dbReference type="EMBL" id="VTPC01003380">
    <property type="protein sequence ID" value="KAF2898612.1"/>
    <property type="molecule type" value="Genomic_DNA"/>
</dbReference>
<dbReference type="PANTHER" id="PTHR46455">
    <property type="entry name" value="SET AND MYND DOMAIN CONTAINING, ARTHROPOD-SPECIFIC, MEMBER 4, ISOFORM A"/>
    <property type="match status" value="1"/>
</dbReference>